<evidence type="ECO:0000313" key="3">
    <source>
        <dbReference type="EMBL" id="KAB7843570.1"/>
    </source>
</evidence>
<comment type="caution">
    <text evidence="3">The sequence shown here is derived from an EMBL/GenBank/DDBJ whole genome shotgun (WGS) entry which is preliminary data.</text>
</comment>
<keyword evidence="4" id="KW-1185">Reference proteome</keyword>
<feature type="signal peptide" evidence="1">
    <location>
        <begin position="1"/>
        <end position="29"/>
    </location>
</feature>
<dbReference type="PROSITE" id="PS50089">
    <property type="entry name" value="ZF_RING_2"/>
    <property type="match status" value="1"/>
</dbReference>
<evidence type="ECO:0000256" key="1">
    <source>
        <dbReference type="SAM" id="SignalP"/>
    </source>
</evidence>
<dbReference type="AlphaFoldDB" id="A0A5N5W6H2"/>
<accession>A0A5N5W6H2</accession>
<dbReference type="CDD" id="cd06974">
    <property type="entry name" value="TerD_like"/>
    <property type="match status" value="1"/>
</dbReference>
<feature type="domain" description="RING-type" evidence="2">
    <location>
        <begin position="127"/>
        <end position="163"/>
    </location>
</feature>
<protein>
    <recommendedName>
        <fullName evidence="2">RING-type domain-containing protein</fullName>
    </recommendedName>
</protein>
<keyword evidence="1" id="KW-0732">Signal</keyword>
<name>A0A5N5W6H2_STRMB</name>
<dbReference type="Proteomes" id="UP000327000">
    <property type="component" value="Unassembled WGS sequence"/>
</dbReference>
<dbReference type="RefSeq" id="WP_152263993.1">
    <property type="nucleotide sequence ID" value="NZ_VOKX01000032.1"/>
</dbReference>
<dbReference type="PANTHER" id="PTHR32097">
    <property type="entry name" value="CAMP-BINDING PROTEIN 1-RELATED"/>
    <property type="match status" value="1"/>
</dbReference>
<proteinExistence type="predicted"/>
<evidence type="ECO:0000313" key="4">
    <source>
        <dbReference type="Proteomes" id="UP000327000"/>
    </source>
</evidence>
<dbReference type="InterPro" id="IPR051324">
    <property type="entry name" value="Stress/Tellurium_Resist"/>
</dbReference>
<dbReference type="Gene3D" id="2.60.60.30">
    <property type="entry name" value="sav2460 like domains"/>
    <property type="match status" value="1"/>
</dbReference>
<sequence>MTTTTTGTRRTTAAVLLSRLGAVHLPASAGNPTAAGAEVPVTLLETDLLERGFLVSAVLRRALTRLEPAVLAAEGRALLRETDRLLGAHRPHRPLFHGFPHTVPEDTLAFYVDRVLAHLFQSPHRPCVLCGTEGTVRAVDPCAHLVCRSCFDGAEFTACPVCHRRIDPGDPFLLPKAARPEAGPGRALPERLRVLSHGGGPDALEAAARAELTALLSRTGALSPQDTDDLDDLLAGRDRVVLDWLPKDVPGRETKARLLAWLLADPAAHPVTLPAATALITTATDVLRLLAVRSGGDAGLVDVPRFTAVPRPLRRALLAVLDGLDPSLVAEDLRRHAAVWKRAAERLHPFEHADRYPRAALAFADLRGFRLSDDALSARLRAVHPGGALTDTRGTRVALPRWAALVETALAAGDVDAALPLLARRPGELLRRLDHLLRLADGTGASGASGPDRTDAVLAALGPAAARVSPAVLLSALGTLRTRAEGGGRDRNRVFFPKGGTARAHIVPDGRAPLPAATVGRVVDVLTGELLRRAGTLPPAEVAVVDAALDRVVAPFSERTASRALVTLPRGSELPVPEGRTPRLFLHWTESAASGRTDLDLSTAFFDASWRHVGTCDYTNLRFRKTAAVHSGDLTSAPPPDGASEFVDLDLHKLAKAGVRYVVAVVFSFNSVPFEELAEGFAGLMVRDEPGGRGPVFDPRQVEQRFDLTGRAHACVPLVVDVAERTMRWLDVVKGVTGTHHAVYRHVDDLALLGRGLVELFGSGARVGLGEVARLQAAARARVVVVRWGDGVRRAYRRRAGEDVVCFARRIGSADEDGPVGSPAPGLAFLYRGDVEVAPGAEVFALHPRGLAAEAVRLVAAADVVAALG</sequence>
<dbReference type="InterPro" id="IPR013083">
    <property type="entry name" value="Znf_RING/FYVE/PHD"/>
</dbReference>
<dbReference type="EMBL" id="VOKX01000032">
    <property type="protein sequence ID" value="KAB7843570.1"/>
    <property type="molecule type" value="Genomic_DNA"/>
</dbReference>
<dbReference type="SUPFAM" id="SSF57850">
    <property type="entry name" value="RING/U-box"/>
    <property type="match status" value="1"/>
</dbReference>
<dbReference type="InterPro" id="IPR003325">
    <property type="entry name" value="TerD"/>
</dbReference>
<dbReference type="OrthoDB" id="415622at2"/>
<gene>
    <name evidence="3" type="ORF">FRZ00_16475</name>
</gene>
<organism evidence="3 4">
    <name type="scientific">Streptomyces mobaraensis</name>
    <name type="common">Streptoverticillium mobaraense</name>
    <dbReference type="NCBI Taxonomy" id="35621"/>
    <lineage>
        <taxon>Bacteria</taxon>
        <taxon>Bacillati</taxon>
        <taxon>Actinomycetota</taxon>
        <taxon>Actinomycetes</taxon>
        <taxon>Kitasatosporales</taxon>
        <taxon>Streptomycetaceae</taxon>
        <taxon>Streptomyces</taxon>
    </lineage>
</organism>
<dbReference type="NCBIfam" id="NF041916">
    <property type="entry name" value="RING_SCO0854"/>
    <property type="match status" value="1"/>
</dbReference>
<evidence type="ECO:0000259" key="2">
    <source>
        <dbReference type="PROSITE" id="PS50089"/>
    </source>
</evidence>
<feature type="chain" id="PRO_5024812413" description="RING-type domain-containing protein" evidence="1">
    <location>
        <begin position="30"/>
        <end position="869"/>
    </location>
</feature>
<dbReference type="PANTHER" id="PTHR32097:SF18">
    <property type="entry name" value="RING-TYPE DOMAIN-CONTAINING PROTEIN"/>
    <property type="match status" value="1"/>
</dbReference>
<dbReference type="InterPro" id="IPR001841">
    <property type="entry name" value="Znf_RING"/>
</dbReference>
<dbReference type="Pfam" id="PF14447">
    <property type="entry name" value="Prok-RING_4"/>
    <property type="match status" value="1"/>
</dbReference>
<reference evidence="3 4" key="1">
    <citation type="journal article" date="2019" name="Microb. Cell Fact.">
        <title>Exploring novel herbicidin analogues by transcriptional regulator overexpression and MS/MS molecular networking.</title>
        <authorList>
            <person name="Shi Y."/>
            <person name="Gu R."/>
            <person name="Li Y."/>
            <person name="Wang X."/>
            <person name="Ren W."/>
            <person name="Li X."/>
            <person name="Wang L."/>
            <person name="Xie Y."/>
            <person name="Hong B."/>
        </authorList>
    </citation>
    <scope>NUCLEOTIDE SEQUENCE [LARGE SCALE GENOMIC DNA]</scope>
    <source>
        <strain evidence="3 4">US-43</strain>
    </source>
</reference>
<dbReference type="Gene3D" id="3.30.40.10">
    <property type="entry name" value="Zinc/RING finger domain, C3HC4 (zinc finger)"/>
    <property type="match status" value="1"/>
</dbReference>